<keyword evidence="3" id="KW-1185">Reference proteome</keyword>
<sequence>MVNDQRHWAFVDNHSSGNIMSLEMASWIGLSIHGDGVNFRMIDGTVERSLGHVWVDCSLITTTKTSKQHRFHIFATPIKPLIIGGPFLYDSGILIASPSASIKALDLSNEMDLLSHTTDCVTHQYPMYLIWVEAEALQISAEAIAVADTGANADLMSLAFAREKGFPVQPVRELEGVIMTANGKIIRSKGIIIATVCFSNHHAHPFAPLRCRFVVIENLPFDVVLGRSFVNQQNLLRKSKSQLYHHMAFEQQHTCCSVEELSKMKKWLAGAKGLDKPAGKTLLNEIEKNINECEKIYKEWEQYEVDGSIAVAAQLDYRDAWNIYERNKQRWEATPYKQFVSASNARQSGFTRLDERYRIQSARESMDSLPNGQPSRSLRSPTPQPPSALEAPLPPQPPMPGGSSEPARSPNAIRGFRISRIPRLHLPNGPSEQPRRPSAAGTAHTSPIPQPPLPNGSPEQPRGQNAANSLSTSSIPQLRSPASTRRRLFFLFRDNSQPRKKDS</sequence>
<feature type="compositionally biased region" description="Polar residues" evidence="1">
    <location>
        <begin position="368"/>
        <end position="381"/>
    </location>
</feature>
<dbReference type="CDD" id="cd00303">
    <property type="entry name" value="retropepsin_like"/>
    <property type="match status" value="1"/>
</dbReference>
<feature type="compositionally biased region" description="Pro residues" evidence="1">
    <location>
        <begin position="382"/>
        <end position="400"/>
    </location>
</feature>
<dbReference type="EMBL" id="KZ613785">
    <property type="protein sequence ID" value="PMD62030.1"/>
    <property type="molecule type" value="Genomic_DNA"/>
</dbReference>
<organism evidence="2 3">
    <name type="scientific">Hyaloscypha bicolor E</name>
    <dbReference type="NCBI Taxonomy" id="1095630"/>
    <lineage>
        <taxon>Eukaryota</taxon>
        <taxon>Fungi</taxon>
        <taxon>Dikarya</taxon>
        <taxon>Ascomycota</taxon>
        <taxon>Pezizomycotina</taxon>
        <taxon>Leotiomycetes</taxon>
        <taxon>Helotiales</taxon>
        <taxon>Hyaloscyphaceae</taxon>
        <taxon>Hyaloscypha</taxon>
        <taxon>Hyaloscypha bicolor</taxon>
    </lineage>
</organism>
<dbReference type="RefSeq" id="XP_024738934.1">
    <property type="nucleotide sequence ID" value="XM_024872182.1"/>
</dbReference>
<protein>
    <submittedName>
        <fullName evidence="2">Uncharacterized protein</fullName>
    </submittedName>
</protein>
<reference evidence="2 3" key="1">
    <citation type="submission" date="2016-04" db="EMBL/GenBank/DDBJ databases">
        <title>A degradative enzymes factory behind the ericoid mycorrhizal symbiosis.</title>
        <authorList>
            <consortium name="DOE Joint Genome Institute"/>
            <person name="Martino E."/>
            <person name="Morin E."/>
            <person name="Grelet G."/>
            <person name="Kuo A."/>
            <person name="Kohler A."/>
            <person name="Daghino S."/>
            <person name="Barry K."/>
            <person name="Choi C."/>
            <person name="Cichocki N."/>
            <person name="Clum A."/>
            <person name="Copeland A."/>
            <person name="Hainaut M."/>
            <person name="Haridas S."/>
            <person name="Labutti K."/>
            <person name="Lindquist E."/>
            <person name="Lipzen A."/>
            <person name="Khouja H.-R."/>
            <person name="Murat C."/>
            <person name="Ohm R."/>
            <person name="Olson A."/>
            <person name="Spatafora J."/>
            <person name="Veneault-Fourrey C."/>
            <person name="Henrissat B."/>
            <person name="Grigoriev I."/>
            <person name="Martin F."/>
            <person name="Perotto S."/>
        </authorList>
    </citation>
    <scope>NUCLEOTIDE SEQUENCE [LARGE SCALE GENOMIC DNA]</scope>
    <source>
        <strain evidence="2 3">E</strain>
    </source>
</reference>
<accession>A0A2J6TGA5</accession>
<evidence type="ECO:0000256" key="1">
    <source>
        <dbReference type="SAM" id="MobiDB-lite"/>
    </source>
</evidence>
<feature type="region of interest" description="Disordered" evidence="1">
    <location>
        <begin position="363"/>
        <end position="503"/>
    </location>
</feature>
<name>A0A2J6TGA5_9HELO</name>
<evidence type="ECO:0000313" key="3">
    <source>
        <dbReference type="Proteomes" id="UP000235371"/>
    </source>
</evidence>
<dbReference type="Gene3D" id="2.40.70.10">
    <property type="entry name" value="Acid Proteases"/>
    <property type="match status" value="1"/>
</dbReference>
<dbReference type="Proteomes" id="UP000235371">
    <property type="component" value="Unassembled WGS sequence"/>
</dbReference>
<dbReference type="SUPFAM" id="SSF50630">
    <property type="entry name" value="Acid proteases"/>
    <property type="match status" value="1"/>
</dbReference>
<dbReference type="InParanoid" id="A0A2J6TGA5"/>
<gene>
    <name evidence="2" type="ORF">K444DRAFT_361008</name>
</gene>
<evidence type="ECO:0000313" key="2">
    <source>
        <dbReference type="EMBL" id="PMD62030.1"/>
    </source>
</evidence>
<proteinExistence type="predicted"/>
<dbReference type="GeneID" id="36580263"/>
<dbReference type="AlphaFoldDB" id="A0A2J6TGA5"/>
<feature type="compositionally biased region" description="Polar residues" evidence="1">
    <location>
        <begin position="462"/>
        <end position="483"/>
    </location>
</feature>
<dbReference type="InterPro" id="IPR021109">
    <property type="entry name" value="Peptidase_aspartic_dom_sf"/>
</dbReference>
<dbReference type="OrthoDB" id="4767016at2759"/>